<sequence length="139" mass="15176">MYTDLRRVRHRWPPLDHPAATEAGTVHRPRLPWGIPRTAARAPLLRAIAKNGNLGATVLCGAAIHRTIRRRAEYAGYDHAWPNSADTLYELVSSPKAPATALAVQPSPAKPDTPASTPVEVYRREHAPRVGNAVNEIGL</sequence>
<gene>
    <name evidence="1" type="ORF">WDS16_02090</name>
</gene>
<proteinExistence type="predicted"/>
<evidence type="ECO:0000313" key="2">
    <source>
        <dbReference type="Proteomes" id="UP001432000"/>
    </source>
</evidence>
<accession>A0ABZ2PJM5</accession>
<name>A0ABZ2PJM5_9NOCA</name>
<organism evidence="1 2">
    <name type="scientific">Rhodococcus sovatensis</name>
    <dbReference type="NCBI Taxonomy" id="1805840"/>
    <lineage>
        <taxon>Bacteria</taxon>
        <taxon>Bacillati</taxon>
        <taxon>Actinomycetota</taxon>
        <taxon>Actinomycetes</taxon>
        <taxon>Mycobacteriales</taxon>
        <taxon>Nocardiaceae</taxon>
        <taxon>Rhodococcus</taxon>
    </lineage>
</organism>
<reference evidence="1 2" key="1">
    <citation type="submission" date="2024-03" db="EMBL/GenBank/DDBJ databases">
        <title>Natural products discovery in diverse microorganisms through a two-stage MS feature dereplication strategy.</title>
        <authorList>
            <person name="Zhang R."/>
        </authorList>
    </citation>
    <scope>NUCLEOTIDE SEQUENCE [LARGE SCALE GENOMIC DNA]</scope>
    <source>
        <strain evidence="1 2">18930</strain>
    </source>
</reference>
<protein>
    <submittedName>
        <fullName evidence="1">Uncharacterized protein</fullName>
    </submittedName>
</protein>
<dbReference type="EMBL" id="CP147846">
    <property type="protein sequence ID" value="WXG69376.1"/>
    <property type="molecule type" value="Genomic_DNA"/>
</dbReference>
<evidence type="ECO:0000313" key="1">
    <source>
        <dbReference type="EMBL" id="WXG69376.1"/>
    </source>
</evidence>
<keyword evidence="2" id="KW-1185">Reference proteome</keyword>
<dbReference type="Proteomes" id="UP001432000">
    <property type="component" value="Chromosome"/>
</dbReference>